<comment type="function">
    <text evidence="12 15">Subunits I and II form the functional core of the enzyme complex. Electrons originating in cytochrome c are transferred via heme a and Cu(A) to the binuclear center formed by heme a3 and Cu(B).</text>
</comment>
<dbReference type="Gene3D" id="2.60.40.420">
    <property type="entry name" value="Cupredoxins - blue copper proteins"/>
    <property type="match status" value="1"/>
</dbReference>
<dbReference type="PANTHER" id="PTHR22888:SF9">
    <property type="entry name" value="CYTOCHROME C OXIDASE SUBUNIT 2"/>
    <property type="match status" value="1"/>
</dbReference>
<dbReference type="SUPFAM" id="SSF81464">
    <property type="entry name" value="Cytochrome c oxidase subunit II-like, transmembrane region"/>
    <property type="match status" value="1"/>
</dbReference>
<gene>
    <name evidence="21" type="ORF">CA260_18565</name>
</gene>
<evidence type="ECO:0000259" key="20">
    <source>
        <dbReference type="PROSITE" id="PS50999"/>
    </source>
</evidence>
<dbReference type="EC" id="7.1.1.9" evidence="15"/>
<feature type="transmembrane region" description="Helical" evidence="17">
    <location>
        <begin position="56"/>
        <end position="79"/>
    </location>
</feature>
<dbReference type="PROSITE" id="PS50857">
    <property type="entry name" value="COX2_CUA"/>
    <property type="match status" value="1"/>
</dbReference>
<evidence type="ECO:0000256" key="7">
    <source>
        <dbReference type="ARBA" id="ARBA00022967"/>
    </source>
</evidence>
<evidence type="ECO:0000313" key="21">
    <source>
        <dbReference type="EMBL" id="RAO74815.1"/>
    </source>
</evidence>
<evidence type="ECO:0000259" key="19">
    <source>
        <dbReference type="PROSITE" id="PS50857"/>
    </source>
</evidence>
<dbReference type="PROSITE" id="PS00078">
    <property type="entry name" value="COX2"/>
    <property type="match status" value="1"/>
</dbReference>
<dbReference type="GO" id="GO:0016491">
    <property type="term" value="F:oxidoreductase activity"/>
    <property type="evidence" value="ECO:0007669"/>
    <property type="project" value="InterPro"/>
</dbReference>
<feature type="region of interest" description="Disordered" evidence="16">
    <location>
        <begin position="282"/>
        <end position="317"/>
    </location>
</feature>
<keyword evidence="5 14" id="KW-0812">Transmembrane</keyword>
<evidence type="ECO:0000256" key="16">
    <source>
        <dbReference type="SAM" id="MobiDB-lite"/>
    </source>
</evidence>
<feature type="compositionally biased region" description="Low complexity" evidence="16">
    <location>
        <begin position="282"/>
        <end position="310"/>
    </location>
</feature>
<dbReference type="GO" id="GO:0005886">
    <property type="term" value="C:plasma membrane"/>
    <property type="evidence" value="ECO:0007669"/>
    <property type="project" value="UniProtKB-SubCell"/>
</dbReference>
<dbReference type="Gene3D" id="1.10.287.90">
    <property type="match status" value="1"/>
</dbReference>
<reference evidence="21 22" key="1">
    <citation type="journal article" date="2018" name="Genet. Mol. Biol.">
        <title>The genome sequence of Dyella jiangningensis FCAV SCS01 from a lignocellulose-decomposing microbial consortium metagenome reveals potential for biotechnological applications.</title>
        <authorList>
            <person name="Desiderato J.G."/>
            <person name="Alvarenga D.O."/>
            <person name="Constancio M.T.L."/>
            <person name="Alves L.M.C."/>
            <person name="Varani A.M."/>
        </authorList>
    </citation>
    <scope>NUCLEOTIDE SEQUENCE [LARGE SCALE GENOMIC DNA]</scope>
    <source>
        <strain evidence="21 22">FCAV SCS01</strain>
    </source>
</reference>
<feature type="domain" description="Cytochrome oxidase subunit II copper A binding" evidence="19">
    <location>
        <begin position="129"/>
        <end position="282"/>
    </location>
</feature>
<evidence type="ECO:0000256" key="1">
    <source>
        <dbReference type="ARBA" id="ARBA00004141"/>
    </source>
</evidence>
<keyword evidence="6 15" id="KW-0479">Metal-binding</keyword>
<dbReference type="InterPro" id="IPR001505">
    <property type="entry name" value="Copper_CuA"/>
</dbReference>
<keyword evidence="8 14" id="KW-0249">Electron transport</keyword>
<keyword evidence="7" id="KW-1278">Translocase</keyword>
<protein>
    <recommendedName>
        <fullName evidence="15">Cytochrome c oxidase subunit 2</fullName>
        <ecNumber evidence="15">7.1.1.9</ecNumber>
    </recommendedName>
</protein>
<dbReference type="Pfam" id="PF00116">
    <property type="entry name" value="COX2"/>
    <property type="match status" value="1"/>
</dbReference>
<keyword evidence="22" id="KW-1185">Reference proteome</keyword>
<evidence type="ECO:0000256" key="15">
    <source>
        <dbReference type="RuleBase" id="RU004024"/>
    </source>
</evidence>
<dbReference type="Pfam" id="PF02790">
    <property type="entry name" value="COX2_TM"/>
    <property type="match status" value="1"/>
</dbReference>
<dbReference type="InterPro" id="IPR011759">
    <property type="entry name" value="Cyt_c_oxidase_su2_TM_dom"/>
</dbReference>
<dbReference type="GO" id="GO:0042773">
    <property type="term" value="P:ATP synthesis coupled electron transport"/>
    <property type="evidence" value="ECO:0007669"/>
    <property type="project" value="TreeGrafter"/>
</dbReference>
<keyword evidence="10 15" id="KW-0186">Copper</keyword>
<keyword evidence="11 17" id="KW-0472">Membrane</keyword>
<dbReference type="PRINTS" id="PR01166">
    <property type="entry name" value="CYCOXIDASEII"/>
</dbReference>
<dbReference type="RefSeq" id="WP_111984571.1">
    <property type="nucleotide sequence ID" value="NZ_NFZS01000005.1"/>
</dbReference>
<dbReference type="NCBIfam" id="TIGR02866">
    <property type="entry name" value="CoxB"/>
    <property type="match status" value="1"/>
</dbReference>
<keyword evidence="9 17" id="KW-1133">Transmembrane helix</keyword>
<dbReference type="Proteomes" id="UP000248926">
    <property type="component" value="Unassembled WGS sequence"/>
</dbReference>
<accession>A0A328P2R0</accession>
<keyword evidence="18" id="KW-0732">Signal</keyword>
<keyword evidence="3 14" id="KW-0813">Transport</keyword>
<evidence type="ECO:0000256" key="18">
    <source>
        <dbReference type="SAM" id="SignalP"/>
    </source>
</evidence>
<dbReference type="PROSITE" id="PS50999">
    <property type="entry name" value="COX2_TM"/>
    <property type="match status" value="1"/>
</dbReference>
<evidence type="ECO:0000256" key="9">
    <source>
        <dbReference type="ARBA" id="ARBA00022989"/>
    </source>
</evidence>
<evidence type="ECO:0000256" key="12">
    <source>
        <dbReference type="ARBA" id="ARBA00024688"/>
    </source>
</evidence>
<evidence type="ECO:0000256" key="2">
    <source>
        <dbReference type="ARBA" id="ARBA00007866"/>
    </source>
</evidence>
<evidence type="ECO:0000256" key="5">
    <source>
        <dbReference type="ARBA" id="ARBA00022692"/>
    </source>
</evidence>
<evidence type="ECO:0000313" key="22">
    <source>
        <dbReference type="Proteomes" id="UP000248926"/>
    </source>
</evidence>
<keyword evidence="4 14" id="KW-0679">Respiratory chain</keyword>
<dbReference type="GO" id="GO:0005507">
    <property type="term" value="F:copper ion binding"/>
    <property type="evidence" value="ECO:0007669"/>
    <property type="project" value="InterPro"/>
</dbReference>
<evidence type="ECO:0000256" key="17">
    <source>
        <dbReference type="SAM" id="Phobius"/>
    </source>
</evidence>
<evidence type="ECO:0000256" key="11">
    <source>
        <dbReference type="ARBA" id="ARBA00023136"/>
    </source>
</evidence>
<evidence type="ECO:0000256" key="10">
    <source>
        <dbReference type="ARBA" id="ARBA00023008"/>
    </source>
</evidence>
<evidence type="ECO:0000256" key="4">
    <source>
        <dbReference type="ARBA" id="ARBA00022660"/>
    </source>
</evidence>
<dbReference type="SUPFAM" id="SSF49503">
    <property type="entry name" value="Cupredoxins"/>
    <property type="match status" value="1"/>
</dbReference>
<feature type="chain" id="PRO_5016349476" description="Cytochrome c oxidase subunit 2" evidence="18">
    <location>
        <begin position="33"/>
        <end position="317"/>
    </location>
</feature>
<organism evidence="21 22">
    <name type="scientific">Dyella jiangningensis</name>
    <dbReference type="NCBI Taxonomy" id="1379159"/>
    <lineage>
        <taxon>Bacteria</taxon>
        <taxon>Pseudomonadati</taxon>
        <taxon>Pseudomonadota</taxon>
        <taxon>Gammaproteobacteria</taxon>
        <taxon>Lysobacterales</taxon>
        <taxon>Rhodanobacteraceae</taxon>
        <taxon>Dyella</taxon>
    </lineage>
</organism>
<evidence type="ECO:0000256" key="13">
    <source>
        <dbReference type="ARBA" id="ARBA00047816"/>
    </source>
</evidence>
<name>A0A328P2R0_9GAMM</name>
<evidence type="ECO:0000256" key="3">
    <source>
        <dbReference type="ARBA" id="ARBA00022448"/>
    </source>
</evidence>
<dbReference type="GO" id="GO:0004129">
    <property type="term" value="F:cytochrome-c oxidase activity"/>
    <property type="evidence" value="ECO:0007669"/>
    <property type="project" value="UniProtKB-EC"/>
</dbReference>
<dbReference type="InterPro" id="IPR008972">
    <property type="entry name" value="Cupredoxin"/>
</dbReference>
<dbReference type="PANTHER" id="PTHR22888">
    <property type="entry name" value="CYTOCHROME C OXIDASE, SUBUNIT II"/>
    <property type="match status" value="1"/>
</dbReference>
<dbReference type="InterPro" id="IPR014222">
    <property type="entry name" value="Cyt_c_oxidase_su2"/>
</dbReference>
<evidence type="ECO:0000256" key="14">
    <source>
        <dbReference type="RuleBase" id="RU000456"/>
    </source>
</evidence>
<feature type="signal peptide" evidence="18">
    <location>
        <begin position="1"/>
        <end position="32"/>
    </location>
</feature>
<dbReference type="InterPro" id="IPR045187">
    <property type="entry name" value="CcO_II"/>
</dbReference>
<comment type="similarity">
    <text evidence="2 14">Belongs to the cytochrome c oxidase subunit 2 family.</text>
</comment>
<evidence type="ECO:0000256" key="8">
    <source>
        <dbReference type="ARBA" id="ARBA00022982"/>
    </source>
</evidence>
<feature type="domain" description="Cytochrome oxidase subunit II transmembrane region profile" evidence="20">
    <location>
        <begin position="33"/>
        <end position="128"/>
    </location>
</feature>
<dbReference type="OrthoDB" id="9781261at2"/>
<comment type="catalytic activity">
    <reaction evidence="13 15">
        <text>4 Fe(II)-[cytochrome c] + O2 + 8 H(+)(in) = 4 Fe(III)-[cytochrome c] + 2 H2O + 4 H(+)(out)</text>
        <dbReference type="Rhea" id="RHEA:11436"/>
        <dbReference type="Rhea" id="RHEA-COMP:10350"/>
        <dbReference type="Rhea" id="RHEA-COMP:14399"/>
        <dbReference type="ChEBI" id="CHEBI:15377"/>
        <dbReference type="ChEBI" id="CHEBI:15378"/>
        <dbReference type="ChEBI" id="CHEBI:15379"/>
        <dbReference type="ChEBI" id="CHEBI:29033"/>
        <dbReference type="ChEBI" id="CHEBI:29034"/>
        <dbReference type="EC" id="7.1.1.9"/>
    </reaction>
</comment>
<evidence type="ECO:0000256" key="6">
    <source>
        <dbReference type="ARBA" id="ARBA00022723"/>
    </source>
</evidence>
<sequence length="317" mass="34347">MTSGGIRPGSIKRAVAACALFALAMFGGAAFANPQPGQLNMTRGVTEWSPEAYFLNNVALGVCVVIGILVFGAMFIAMFRFRKSRGAVAEKWSHNTLLEIVWTTIPVIILIVLAYLATGGLRTFADTTGSEMTVKVTGYQWKWRYDYVDYKGKAIEKVGFMSKLDHESDETRQLNSGLDPRAVQVDGYNTYLINVDKPLVVPVGTKIRFVITAGDVIHSWWVPALGWKIDAIPGIVNAAWTNIKEPGEYRGQCAELCGQDHGFMPIVVKALPKAEFEKWLADQEAQAKQPAPAAASTAAAPATAQATDAPVSQGHQG</sequence>
<dbReference type="EMBL" id="NFZS01000005">
    <property type="protein sequence ID" value="RAO74815.1"/>
    <property type="molecule type" value="Genomic_DNA"/>
</dbReference>
<dbReference type="AlphaFoldDB" id="A0A328P2R0"/>
<comment type="cofactor">
    <cofactor evidence="15">
        <name>Cu cation</name>
        <dbReference type="ChEBI" id="CHEBI:23378"/>
    </cofactor>
    <text evidence="15">Binds a copper A center.</text>
</comment>
<dbReference type="InterPro" id="IPR002429">
    <property type="entry name" value="CcO_II-like_C"/>
</dbReference>
<comment type="subcellular location">
    <subcellularLocation>
        <location evidence="14">Cell membrane</location>
        <topology evidence="14">Multi-pass membrane protein</topology>
    </subcellularLocation>
    <subcellularLocation>
        <location evidence="1">Membrane</location>
        <topology evidence="1">Multi-pass membrane protein</topology>
    </subcellularLocation>
</comment>
<feature type="transmembrane region" description="Helical" evidence="17">
    <location>
        <begin position="100"/>
        <end position="118"/>
    </location>
</feature>
<dbReference type="InterPro" id="IPR036257">
    <property type="entry name" value="Cyt_c_oxidase_su2_TM_sf"/>
</dbReference>
<proteinExistence type="inferred from homology"/>
<comment type="caution">
    <text evidence="21">The sequence shown here is derived from an EMBL/GenBank/DDBJ whole genome shotgun (WGS) entry which is preliminary data.</text>
</comment>